<feature type="region of interest" description="Disordered" evidence="1">
    <location>
        <begin position="75"/>
        <end position="94"/>
    </location>
</feature>
<reference evidence="2 3" key="1">
    <citation type="journal article" date="2020" name="Mol. Biol. Evol.">
        <title>Distinct Expression and Methylation Patterns for Genes with Different Fates following a Single Whole-Genome Duplication in Flowering Plants.</title>
        <authorList>
            <person name="Shi T."/>
            <person name="Rahmani R.S."/>
            <person name="Gugger P.F."/>
            <person name="Wang M."/>
            <person name="Li H."/>
            <person name="Zhang Y."/>
            <person name="Li Z."/>
            <person name="Wang Q."/>
            <person name="Van de Peer Y."/>
            <person name="Marchal K."/>
            <person name="Chen J."/>
        </authorList>
    </citation>
    <scope>NUCLEOTIDE SEQUENCE [LARGE SCALE GENOMIC DNA]</scope>
    <source>
        <tissue evidence="2">Leaf</tissue>
    </source>
</reference>
<feature type="compositionally biased region" description="Basic residues" evidence="1">
    <location>
        <begin position="14"/>
        <end position="24"/>
    </location>
</feature>
<protein>
    <submittedName>
        <fullName evidence="2">Uncharacterized protein</fullName>
    </submittedName>
</protein>
<evidence type="ECO:0000313" key="3">
    <source>
        <dbReference type="Proteomes" id="UP000607653"/>
    </source>
</evidence>
<dbReference type="EMBL" id="DUZY01000003">
    <property type="protein sequence ID" value="DAD30386.1"/>
    <property type="molecule type" value="Genomic_DNA"/>
</dbReference>
<evidence type="ECO:0000256" key="1">
    <source>
        <dbReference type="SAM" id="MobiDB-lite"/>
    </source>
</evidence>
<sequence>MEEKKCENLEKTNRMRGKKMRGIRKGRESLGRQVSPRVKSRERQVVCKIFVNLKRERDRRLVSLGIRERARLVSMKRERVDPRAGGRGEPGERQ</sequence>
<dbReference type="AlphaFoldDB" id="A0A822YHI4"/>
<organism evidence="2 3">
    <name type="scientific">Nelumbo nucifera</name>
    <name type="common">Sacred lotus</name>
    <dbReference type="NCBI Taxonomy" id="4432"/>
    <lineage>
        <taxon>Eukaryota</taxon>
        <taxon>Viridiplantae</taxon>
        <taxon>Streptophyta</taxon>
        <taxon>Embryophyta</taxon>
        <taxon>Tracheophyta</taxon>
        <taxon>Spermatophyta</taxon>
        <taxon>Magnoliopsida</taxon>
        <taxon>Proteales</taxon>
        <taxon>Nelumbonaceae</taxon>
        <taxon>Nelumbo</taxon>
    </lineage>
</organism>
<feature type="compositionally biased region" description="Basic and acidic residues" evidence="1">
    <location>
        <begin position="1"/>
        <end position="13"/>
    </location>
</feature>
<comment type="caution">
    <text evidence="2">The sequence shown here is derived from an EMBL/GenBank/DDBJ whole genome shotgun (WGS) entry which is preliminary data.</text>
</comment>
<evidence type="ECO:0000313" key="2">
    <source>
        <dbReference type="EMBL" id="DAD30386.1"/>
    </source>
</evidence>
<accession>A0A822YHI4</accession>
<keyword evidence="3" id="KW-1185">Reference proteome</keyword>
<name>A0A822YHI4_NELNU</name>
<dbReference type="Proteomes" id="UP000607653">
    <property type="component" value="Unassembled WGS sequence"/>
</dbReference>
<gene>
    <name evidence="2" type="ORF">HUJ06_009237</name>
</gene>
<proteinExistence type="predicted"/>
<feature type="region of interest" description="Disordered" evidence="1">
    <location>
        <begin position="1"/>
        <end position="36"/>
    </location>
</feature>